<dbReference type="InterPro" id="IPR014782">
    <property type="entry name" value="Peptidase_M1_dom"/>
</dbReference>
<feature type="domain" description="Peptidase M1 membrane alanine aminopeptidase" evidence="2">
    <location>
        <begin position="566"/>
        <end position="710"/>
    </location>
</feature>
<evidence type="ECO:0000313" key="5">
    <source>
        <dbReference type="Proteomes" id="UP000298127"/>
    </source>
</evidence>
<dbReference type="Gene3D" id="1.10.390.10">
    <property type="entry name" value="Neutral Protease Domain 2"/>
    <property type="match status" value="1"/>
</dbReference>
<dbReference type="PANTHER" id="PTHR11533:SF297">
    <property type="entry name" value="AMINOPEPTIDASE N"/>
    <property type="match status" value="1"/>
</dbReference>
<dbReference type="Proteomes" id="UP000298127">
    <property type="component" value="Unassembled WGS sequence"/>
</dbReference>
<proteinExistence type="predicted"/>
<sequence length="749" mass="79400">MVDAPLVRIPQEGHHGQVRSPPVELRGTPVSHRSLSFIALLAGAVLAVTPALAASAVPAAAPAAAPVAAKPSPGAPGIGDPYFPLSGNGGYDVKHYGLNIDYVPATDVLTGHALITAKATQNLSRFDLDLHGLTVKSITVNGRKATWKRSGDELVVTPASTLRKGFPFFTTVSYAGVPQLYEDSVLGTAGFYNTDDGTLVAGQPFVAASWFPSNDHPADKALYSMRITVPRGVEAISNGKLLGHGRIGTKDQWIWNVDEPMASYLATATIGQFDVDERDVDGIHYLDAIDPDLFAAPVTPRTGTAFAYTQKADDAYKRLGRTIAVPAAGGSLSFWMDRSVEQGWDFTFVEAAPTGTDEWTTLPESSGITTPDAGNSGCADLLAQHPFLAHYLGDDGSGDACLPSGTTGTWSAATGSGDGWELWTIDLGDYAGQSVDLSIASVSDYAFQADGVALDDVTGPDGQGTTSFEADADPLDGWTVLGAPEGSPGNLNDWIATSEGPAPIGDQVSASLAREPEVIGFLSAQFGPYPFDEAGGIVDDLEGIGFALENQTRPIYDQSFFSGTPEQGDGVVVHELAHQWFGDDVALKRWSDIWLNEGFATYAEWLWAEHEGYADPQAYFDDLYSIPADDDFWSLTIGDPGPDAIFDGAVYDRGAMTVHALRLTVGDDAFFDILQTWTRERSGGNGTTAQFIALAESISGTDLDGLFTAWLFTGEKPTAPDAASDARSFEAPGGQTKLLTPSHPEQRRG</sequence>
<dbReference type="InterPro" id="IPR045357">
    <property type="entry name" value="Aminopeptidase_N-like_N"/>
</dbReference>
<gene>
    <name evidence="4" type="ORF">E4M00_10520</name>
</gene>
<organism evidence="4 5">
    <name type="scientific">Orlajensenia leifsoniae</name>
    <dbReference type="NCBI Taxonomy" id="2561933"/>
    <lineage>
        <taxon>Bacteria</taxon>
        <taxon>Bacillati</taxon>
        <taxon>Actinomycetota</taxon>
        <taxon>Actinomycetes</taxon>
        <taxon>Micrococcales</taxon>
        <taxon>Microbacteriaceae</taxon>
        <taxon>Orlajensenia</taxon>
    </lineage>
</organism>
<dbReference type="InterPro" id="IPR027268">
    <property type="entry name" value="Peptidase_M4/M1_CTD_sf"/>
</dbReference>
<dbReference type="Pfam" id="PF01433">
    <property type="entry name" value="Peptidase_M1"/>
    <property type="match status" value="1"/>
</dbReference>
<feature type="domain" description="Aminopeptidase N-like N-terminal" evidence="3">
    <location>
        <begin position="94"/>
        <end position="265"/>
    </location>
</feature>
<evidence type="ECO:0000259" key="3">
    <source>
        <dbReference type="Pfam" id="PF17900"/>
    </source>
</evidence>
<dbReference type="SUPFAM" id="SSF63737">
    <property type="entry name" value="Leukotriene A4 hydrolase N-terminal domain"/>
    <property type="match status" value="1"/>
</dbReference>
<protein>
    <submittedName>
        <fullName evidence="4">Uncharacterized protein</fullName>
    </submittedName>
</protein>
<dbReference type="Pfam" id="PF17900">
    <property type="entry name" value="Peptidase_M1_N"/>
    <property type="match status" value="1"/>
</dbReference>
<evidence type="ECO:0000259" key="2">
    <source>
        <dbReference type="Pfam" id="PF01433"/>
    </source>
</evidence>
<accession>A0A4Y9R183</accession>
<evidence type="ECO:0000256" key="1">
    <source>
        <dbReference type="SAM" id="MobiDB-lite"/>
    </source>
</evidence>
<dbReference type="InterPro" id="IPR050344">
    <property type="entry name" value="Peptidase_M1_aminopeptidases"/>
</dbReference>
<feature type="region of interest" description="Disordered" evidence="1">
    <location>
        <begin position="1"/>
        <end position="24"/>
    </location>
</feature>
<keyword evidence="5" id="KW-1185">Reference proteome</keyword>
<dbReference type="GO" id="GO:0008270">
    <property type="term" value="F:zinc ion binding"/>
    <property type="evidence" value="ECO:0007669"/>
    <property type="project" value="InterPro"/>
</dbReference>
<evidence type="ECO:0000313" key="4">
    <source>
        <dbReference type="EMBL" id="TFV98419.1"/>
    </source>
</evidence>
<dbReference type="SUPFAM" id="SSF55486">
    <property type="entry name" value="Metalloproteases ('zincins'), catalytic domain"/>
    <property type="match status" value="1"/>
</dbReference>
<dbReference type="PANTHER" id="PTHR11533">
    <property type="entry name" value="PROTEASE M1 ZINC METALLOPROTEASE"/>
    <property type="match status" value="1"/>
</dbReference>
<reference evidence="4 5" key="1">
    <citation type="journal article" date="2018" name="J. Microbiol.">
        <title>Leifsonia flava sp. nov., a novel actinobacterium isolated from the rhizosphere of Aquilegia viridiflora.</title>
        <authorList>
            <person name="Cai Y."/>
            <person name="Tao W.Z."/>
            <person name="Ma Y.J."/>
            <person name="Cheng J."/>
            <person name="Zhang M.Y."/>
            <person name="Zhang Y.X."/>
        </authorList>
    </citation>
    <scope>NUCLEOTIDE SEQUENCE [LARGE SCALE GENOMIC DNA]</scope>
    <source>
        <strain evidence="4 5">SYP-B2174</strain>
    </source>
</reference>
<name>A0A4Y9R183_9MICO</name>
<dbReference type="GO" id="GO:0008237">
    <property type="term" value="F:metallopeptidase activity"/>
    <property type="evidence" value="ECO:0007669"/>
    <property type="project" value="InterPro"/>
</dbReference>
<dbReference type="InterPro" id="IPR042097">
    <property type="entry name" value="Aminopeptidase_N-like_N_sf"/>
</dbReference>
<comment type="caution">
    <text evidence="4">The sequence shown here is derived from an EMBL/GenBank/DDBJ whole genome shotgun (WGS) entry which is preliminary data.</text>
</comment>
<dbReference type="Gene3D" id="2.60.40.1730">
    <property type="entry name" value="tricorn interacting facor f3 domain"/>
    <property type="match status" value="1"/>
</dbReference>
<dbReference type="CDD" id="cd09603">
    <property type="entry name" value="M1_APN_like"/>
    <property type="match status" value="1"/>
</dbReference>
<dbReference type="AlphaFoldDB" id="A0A4Y9R183"/>
<feature type="region of interest" description="Disordered" evidence="1">
    <location>
        <begin position="718"/>
        <end position="749"/>
    </location>
</feature>
<dbReference type="EMBL" id="SPQZ01000003">
    <property type="protein sequence ID" value="TFV98419.1"/>
    <property type="molecule type" value="Genomic_DNA"/>
</dbReference>